<accession>A0A4S3LXD4</accession>
<dbReference type="AlphaFoldDB" id="A0A4S3LXD4"/>
<comment type="caution">
    <text evidence="1">The sequence shown here is derived from an EMBL/GenBank/DDBJ whole genome shotgun (WGS) entry which is preliminary data.</text>
</comment>
<sequence>MKYELHVDIEKPAIDVLEIMLDPDNMKYWQRGFISITPVKGRAGKEGTTSILKYRFGNRKMELTETITKVNLPEEIHMTYQSQGIMNIQENYFTKTDKGIRWTTVSEFKFNSIFMKFIGLVRPGAFKAQSLRYMLDFKHYMETGIPVTNETH</sequence>
<dbReference type="Pfam" id="PF10604">
    <property type="entry name" value="Polyketide_cyc2"/>
    <property type="match status" value="1"/>
</dbReference>
<dbReference type="InterPro" id="IPR019587">
    <property type="entry name" value="Polyketide_cyclase/dehydratase"/>
</dbReference>
<proteinExistence type="predicted"/>
<dbReference type="OrthoDB" id="411301at2"/>
<gene>
    <name evidence="1" type="ORF">E7Z59_14795</name>
</gene>
<dbReference type="InterPro" id="IPR023393">
    <property type="entry name" value="START-like_dom_sf"/>
</dbReference>
<evidence type="ECO:0000313" key="1">
    <source>
        <dbReference type="EMBL" id="THD65845.1"/>
    </source>
</evidence>
<protein>
    <submittedName>
        <fullName evidence="1">SRPBCC family protein</fullName>
    </submittedName>
</protein>
<name>A0A4S3LXD4_9FLAO</name>
<dbReference type="EMBL" id="SSMC01000004">
    <property type="protein sequence ID" value="THD65845.1"/>
    <property type="molecule type" value="Genomic_DNA"/>
</dbReference>
<keyword evidence="2" id="KW-1185">Reference proteome</keyword>
<organism evidence="1 2">
    <name type="scientific">Robertkochia marina</name>
    <dbReference type="NCBI Taxonomy" id="1227945"/>
    <lineage>
        <taxon>Bacteria</taxon>
        <taxon>Pseudomonadati</taxon>
        <taxon>Bacteroidota</taxon>
        <taxon>Flavobacteriia</taxon>
        <taxon>Flavobacteriales</taxon>
        <taxon>Flavobacteriaceae</taxon>
        <taxon>Robertkochia</taxon>
    </lineage>
</organism>
<evidence type="ECO:0000313" key="2">
    <source>
        <dbReference type="Proteomes" id="UP000305939"/>
    </source>
</evidence>
<reference evidence="1 2" key="1">
    <citation type="submission" date="2019-04" db="EMBL/GenBank/DDBJ databases">
        <title>Draft genome sequence of Robertkochia marina CC-AMO-30D.</title>
        <authorList>
            <person name="Hameed A."/>
            <person name="Lin S.-Y."/>
            <person name="Shahina M."/>
            <person name="Lai W.-A."/>
            <person name="Young C.-C."/>
        </authorList>
    </citation>
    <scope>NUCLEOTIDE SEQUENCE [LARGE SCALE GENOMIC DNA]</scope>
    <source>
        <strain evidence="1 2">CC-AMO-30D</strain>
    </source>
</reference>
<dbReference type="CDD" id="cd07812">
    <property type="entry name" value="SRPBCC"/>
    <property type="match status" value="1"/>
</dbReference>
<dbReference type="Gene3D" id="3.30.530.20">
    <property type="match status" value="1"/>
</dbReference>
<dbReference type="RefSeq" id="WP_136337128.1">
    <property type="nucleotide sequence ID" value="NZ_QXMP01000016.1"/>
</dbReference>
<dbReference type="SUPFAM" id="SSF55961">
    <property type="entry name" value="Bet v1-like"/>
    <property type="match status" value="1"/>
</dbReference>
<dbReference type="Proteomes" id="UP000305939">
    <property type="component" value="Unassembled WGS sequence"/>
</dbReference>